<name>A0ABP0KLU4_9DINO</name>
<dbReference type="InterPro" id="IPR011992">
    <property type="entry name" value="EF-hand-dom_pair"/>
</dbReference>
<evidence type="ECO:0000313" key="4">
    <source>
        <dbReference type="EMBL" id="CAK9027805.1"/>
    </source>
</evidence>
<evidence type="ECO:0000256" key="2">
    <source>
        <dbReference type="SAM" id="MobiDB-lite"/>
    </source>
</evidence>
<evidence type="ECO:0000256" key="1">
    <source>
        <dbReference type="ARBA" id="ARBA00022837"/>
    </source>
</evidence>
<dbReference type="Pfam" id="PF13499">
    <property type="entry name" value="EF-hand_7"/>
    <property type="match status" value="1"/>
</dbReference>
<gene>
    <name evidence="4" type="ORF">CCMP2556_LOCUS16883</name>
    <name evidence="5" type="ORF">CCMP2556_LOCUS38657</name>
</gene>
<feature type="domain" description="EF-hand" evidence="3">
    <location>
        <begin position="41"/>
        <end position="76"/>
    </location>
</feature>
<dbReference type="EMBL" id="CAXAMN010023568">
    <property type="protein sequence ID" value="CAK9078419.1"/>
    <property type="molecule type" value="Genomic_DNA"/>
</dbReference>
<dbReference type="PROSITE" id="PS50222">
    <property type="entry name" value="EF_HAND_2"/>
    <property type="match status" value="2"/>
</dbReference>
<proteinExistence type="predicted"/>
<evidence type="ECO:0000259" key="3">
    <source>
        <dbReference type="PROSITE" id="PS50222"/>
    </source>
</evidence>
<dbReference type="SMART" id="SM00054">
    <property type="entry name" value="EFh"/>
    <property type="match status" value="2"/>
</dbReference>
<feature type="domain" description="EF-hand" evidence="3">
    <location>
        <begin position="4"/>
        <end position="39"/>
    </location>
</feature>
<accession>A0ABP0KLU4</accession>
<dbReference type="SUPFAM" id="SSF47473">
    <property type="entry name" value="EF-hand"/>
    <property type="match status" value="1"/>
</dbReference>
<protein>
    <recommendedName>
        <fullName evidence="3">EF-hand domain-containing protein</fullName>
    </recommendedName>
</protein>
<evidence type="ECO:0000313" key="6">
    <source>
        <dbReference type="Proteomes" id="UP001642484"/>
    </source>
</evidence>
<organism evidence="4 6">
    <name type="scientific">Durusdinium trenchii</name>
    <dbReference type="NCBI Taxonomy" id="1381693"/>
    <lineage>
        <taxon>Eukaryota</taxon>
        <taxon>Sar</taxon>
        <taxon>Alveolata</taxon>
        <taxon>Dinophyceae</taxon>
        <taxon>Suessiales</taxon>
        <taxon>Symbiodiniaceae</taxon>
        <taxon>Durusdinium</taxon>
    </lineage>
</organism>
<dbReference type="InterPro" id="IPR018247">
    <property type="entry name" value="EF_Hand_1_Ca_BS"/>
</dbReference>
<evidence type="ECO:0000313" key="5">
    <source>
        <dbReference type="EMBL" id="CAK9078419.1"/>
    </source>
</evidence>
<keyword evidence="1" id="KW-0106">Calcium</keyword>
<feature type="non-terminal residue" evidence="4">
    <location>
        <position position="1"/>
    </location>
</feature>
<dbReference type="PROSITE" id="PS00018">
    <property type="entry name" value="EF_HAND_1"/>
    <property type="match status" value="1"/>
</dbReference>
<reference evidence="4 6" key="1">
    <citation type="submission" date="2024-02" db="EMBL/GenBank/DDBJ databases">
        <authorList>
            <person name="Chen Y."/>
            <person name="Shah S."/>
            <person name="Dougan E. K."/>
            <person name="Thang M."/>
            <person name="Chan C."/>
        </authorList>
    </citation>
    <scope>NUCLEOTIDE SEQUENCE [LARGE SCALE GENOMIC DNA]</scope>
</reference>
<comment type="caution">
    <text evidence="4">The sequence shown here is derived from an EMBL/GenBank/DDBJ whole genome shotgun (WGS) entry which is preliminary data.</text>
</comment>
<feature type="region of interest" description="Disordered" evidence="2">
    <location>
        <begin position="124"/>
        <end position="166"/>
    </location>
</feature>
<sequence>TQVNVDGAIEMCLRKADTNKDSKLSFSEFRSLMRSLREPRLARHSANLVFALFDLDGNHFISRSEFQELYRFLLGRTPSNNQFEEEWDRLLSFVKRSGEEVKESGEEYADQRSYIHWLQTSEDPKIRQQAPECQPQSAAPKAQVPSEPSEMSFRPRRKKERTDLNT</sequence>
<dbReference type="Proteomes" id="UP001642484">
    <property type="component" value="Unassembled WGS sequence"/>
</dbReference>
<dbReference type="Gene3D" id="1.10.238.10">
    <property type="entry name" value="EF-hand"/>
    <property type="match status" value="2"/>
</dbReference>
<dbReference type="InterPro" id="IPR002048">
    <property type="entry name" value="EF_hand_dom"/>
</dbReference>
<keyword evidence="6" id="KW-1185">Reference proteome</keyword>
<dbReference type="EMBL" id="CAXAMN010009162">
    <property type="protein sequence ID" value="CAK9027805.1"/>
    <property type="molecule type" value="Genomic_DNA"/>
</dbReference>